<feature type="domain" description="DUF11" evidence="2">
    <location>
        <begin position="58"/>
        <end position="165"/>
    </location>
</feature>
<dbReference type="Pfam" id="PF01345">
    <property type="entry name" value="DUF11"/>
    <property type="match status" value="1"/>
</dbReference>
<dbReference type="DNASU" id="8410612"/>
<feature type="region of interest" description="Disordered" evidence="1">
    <location>
        <begin position="317"/>
        <end position="343"/>
    </location>
</feature>
<name>A0A4D6KIR6_9EURY</name>
<dbReference type="InterPro" id="IPR013783">
    <property type="entry name" value="Ig-like_fold"/>
</dbReference>
<feature type="domain" description="DUF58" evidence="3">
    <location>
        <begin position="197"/>
        <end position="241"/>
    </location>
</feature>
<proteinExistence type="predicted"/>
<dbReference type="InterPro" id="IPR001434">
    <property type="entry name" value="OmcB-like_DUF11"/>
</dbReference>
<dbReference type="Gene3D" id="2.60.40.10">
    <property type="entry name" value="Immunoglobulins"/>
    <property type="match status" value="1"/>
</dbReference>
<evidence type="ECO:0000259" key="2">
    <source>
        <dbReference type="Pfam" id="PF01345"/>
    </source>
</evidence>
<protein>
    <submittedName>
        <fullName evidence="4">DUF58 domain-containing protein</fullName>
    </submittedName>
</protein>
<dbReference type="GeneID" id="42178998"/>
<dbReference type="RefSeq" id="WP_015762066.1">
    <property type="nucleotide sequence ID" value="NZ_CP039375.1"/>
</dbReference>
<evidence type="ECO:0000256" key="1">
    <source>
        <dbReference type="SAM" id="MobiDB-lite"/>
    </source>
</evidence>
<dbReference type="PANTHER" id="PTHR33608">
    <property type="entry name" value="BLL2464 PROTEIN"/>
    <property type="match status" value="1"/>
</dbReference>
<dbReference type="InterPro" id="IPR002881">
    <property type="entry name" value="DUF58"/>
</dbReference>
<accession>A0A4D6KIR6</accession>
<dbReference type="PANTHER" id="PTHR33608:SF6">
    <property type="entry name" value="BLL2464 PROTEIN"/>
    <property type="match status" value="1"/>
</dbReference>
<reference evidence="4 5" key="1">
    <citation type="submission" date="2019-04" db="EMBL/GenBank/DDBJ databases">
        <title>Complete genome sequence of Arthrobacter sp. ZXY-2 associated with effective atrazine degradation and salt adaptation.</title>
        <authorList>
            <person name="Zhao X."/>
        </authorList>
    </citation>
    <scope>NUCLEOTIDE SEQUENCE [LARGE SCALE GENOMIC DNA]</scope>
    <source>
        <strain evidence="5">ZP60</strain>
    </source>
</reference>
<dbReference type="InterPro" id="IPR047589">
    <property type="entry name" value="DUF11_rpt"/>
</dbReference>
<dbReference type="AlphaFoldDB" id="A0A4D6KIR6"/>
<dbReference type="EMBL" id="CP039375">
    <property type="protein sequence ID" value="QCD65693.1"/>
    <property type="molecule type" value="Genomic_DNA"/>
</dbReference>
<dbReference type="NCBIfam" id="TIGR01451">
    <property type="entry name" value="B_ant_repeat"/>
    <property type="match status" value="1"/>
</dbReference>
<dbReference type="KEGG" id="halz:E5139_08640"/>
<gene>
    <name evidence="4" type="ORF">E5139_08640</name>
</gene>
<dbReference type="OMA" id="AIDWRRY"/>
<evidence type="ECO:0000313" key="4">
    <source>
        <dbReference type="EMBL" id="QCD65693.1"/>
    </source>
</evidence>
<evidence type="ECO:0000259" key="3">
    <source>
        <dbReference type="Pfam" id="PF01882"/>
    </source>
</evidence>
<evidence type="ECO:0000313" key="5">
    <source>
        <dbReference type="Proteomes" id="UP000297053"/>
    </source>
</evidence>
<dbReference type="Pfam" id="PF01882">
    <property type="entry name" value="DUF58"/>
    <property type="match status" value="1"/>
</dbReference>
<feature type="compositionally biased region" description="Basic and acidic residues" evidence="1">
    <location>
        <begin position="331"/>
        <end position="343"/>
    </location>
</feature>
<organism evidence="4 5">
    <name type="scientific">Halomicrobium mukohataei</name>
    <dbReference type="NCBI Taxonomy" id="57705"/>
    <lineage>
        <taxon>Archaea</taxon>
        <taxon>Methanobacteriati</taxon>
        <taxon>Methanobacteriota</taxon>
        <taxon>Stenosarchaea group</taxon>
        <taxon>Halobacteria</taxon>
        <taxon>Halobacteriales</taxon>
        <taxon>Haloarculaceae</taxon>
        <taxon>Halomicrobium</taxon>
    </lineage>
</organism>
<dbReference type="Proteomes" id="UP000297053">
    <property type="component" value="Chromosome"/>
</dbReference>
<sequence length="445" mass="46597">MTDRVRRWGVPLAGTVTLLSVGLLAAEPALFAGAAIPLASVLVGSLSRVPSGANLDADRTVAAAAPTPGDPVDVTLTVENTGRRTLTDVRIVDGVPAELTVVSGSPRACRSLRPGESTTVEYAVRSKRGTYAFEDPVVRIRPLAATEIATATVAATGDTALTCANVVAEAPLADATLPRAGTLPTDSGGSGLEFHATRDYQSGDPVSRIDWRRLAKTGELTTVEYREEQAVRTVLVVDARPPTRVTPEAGYPTGAELSAYAAERLLDALSRSSVVASVTAVGLADEDLVGGLGPDGLAWADPDGGVESPQASRLFDGVQSAAARDSVAPDGGEREGAETPTDRTVPDIQSLLARLPPTAQVVVFSPLLDDWPTELITSLRARSYPTTVVSPDVTRGEGPAQTVVALERRLRLQSVELTGATLIDWDLDEPIDIAMRASLAELFNR</sequence>
<reference evidence="4 5" key="2">
    <citation type="submission" date="2019-04" db="EMBL/GenBank/DDBJ databases">
        <authorList>
            <person name="Yang S."/>
            <person name="Wei W."/>
        </authorList>
    </citation>
    <scope>NUCLEOTIDE SEQUENCE [LARGE SCALE GENOMIC DNA]</scope>
    <source>
        <strain evidence="5">ZP60</strain>
    </source>
</reference>